<dbReference type="GO" id="GO:0016020">
    <property type="term" value="C:membrane"/>
    <property type="evidence" value="ECO:0007669"/>
    <property type="project" value="InterPro"/>
</dbReference>
<comment type="catalytic activity">
    <reaction evidence="16">
        <text>12-(9Z-hexadecenoyloxy)-octadecanoate + H2O = 12-hydroxyoctadecanoate + (9Z)-hexadecenoate + H(+)</text>
        <dbReference type="Rhea" id="RHEA:52072"/>
        <dbReference type="ChEBI" id="CHEBI:15377"/>
        <dbReference type="ChEBI" id="CHEBI:15378"/>
        <dbReference type="ChEBI" id="CHEBI:32372"/>
        <dbReference type="ChEBI" id="CHEBI:84201"/>
        <dbReference type="ChEBI" id="CHEBI:136312"/>
    </reaction>
    <physiologicalReaction direction="left-to-right" evidence="16">
        <dbReference type="Rhea" id="RHEA:52073"/>
    </physiologicalReaction>
</comment>
<dbReference type="GO" id="GO:0012505">
    <property type="term" value="C:endomembrane system"/>
    <property type="evidence" value="ECO:0007669"/>
    <property type="project" value="UniProtKB-SubCell"/>
</dbReference>
<comment type="catalytic activity">
    <reaction evidence="10">
        <text>12-octadecanoyloxy-octadecanoate + H2O = 12-hydroxyoctadecanoate + octadecanoate + H(+)</text>
        <dbReference type="Rhea" id="RHEA:52080"/>
        <dbReference type="ChEBI" id="CHEBI:15377"/>
        <dbReference type="ChEBI" id="CHEBI:15378"/>
        <dbReference type="ChEBI" id="CHEBI:25629"/>
        <dbReference type="ChEBI" id="CHEBI:84201"/>
        <dbReference type="ChEBI" id="CHEBI:136330"/>
    </reaction>
    <physiologicalReaction direction="left-to-right" evidence="10">
        <dbReference type="Rhea" id="RHEA:52081"/>
    </physiologicalReaction>
</comment>
<dbReference type="PANTHER" id="PTHR10989">
    <property type="entry name" value="ANDROGEN-INDUCED PROTEIN 1-RELATED"/>
    <property type="match status" value="1"/>
</dbReference>
<comment type="catalytic activity">
    <reaction evidence="11">
        <text>12-(9Z-octadecenoyloxy)-octadecanoate + H2O = 12-hydroxyoctadecanoate + (9Z)-octadecenoate + H(+)</text>
        <dbReference type="Rhea" id="RHEA:52060"/>
        <dbReference type="ChEBI" id="CHEBI:15377"/>
        <dbReference type="ChEBI" id="CHEBI:15378"/>
        <dbReference type="ChEBI" id="CHEBI:30823"/>
        <dbReference type="ChEBI" id="CHEBI:84201"/>
        <dbReference type="ChEBI" id="CHEBI:136302"/>
    </reaction>
    <physiologicalReaction direction="left-to-right" evidence="11">
        <dbReference type="Rhea" id="RHEA:52061"/>
    </physiologicalReaction>
</comment>
<evidence type="ECO:0000256" key="12">
    <source>
        <dbReference type="ARBA" id="ARBA00048800"/>
    </source>
</evidence>
<comment type="catalytic activity">
    <reaction evidence="1">
        <text>9-(9Z-hexadecenoyloxy)-octadecanoate + H2O = (9Z)-hexadecenoate + 9-hydroxy-octadecanoate + H(+)</text>
        <dbReference type="Rhea" id="RHEA:52068"/>
        <dbReference type="ChEBI" id="CHEBI:15377"/>
        <dbReference type="ChEBI" id="CHEBI:15378"/>
        <dbReference type="ChEBI" id="CHEBI:32372"/>
        <dbReference type="ChEBI" id="CHEBI:136286"/>
        <dbReference type="ChEBI" id="CHEBI:136309"/>
    </reaction>
    <physiologicalReaction direction="left-to-right" evidence="1">
        <dbReference type="Rhea" id="RHEA:52069"/>
    </physiologicalReaction>
</comment>
<proteinExistence type="inferred from homology"/>
<feature type="transmembrane region" description="Helical" evidence="17">
    <location>
        <begin position="7"/>
        <end position="22"/>
    </location>
</feature>
<dbReference type="Pfam" id="PF04750">
    <property type="entry name" value="Far-17a_AIG1"/>
    <property type="match status" value="1"/>
</dbReference>
<feature type="transmembrane region" description="Helical" evidence="17">
    <location>
        <begin position="199"/>
        <end position="219"/>
    </location>
</feature>
<evidence type="ECO:0000256" key="16">
    <source>
        <dbReference type="ARBA" id="ARBA00049428"/>
    </source>
</evidence>
<evidence type="ECO:0000256" key="1">
    <source>
        <dbReference type="ARBA" id="ARBA00000923"/>
    </source>
</evidence>
<reference evidence="19" key="1">
    <citation type="submission" date="2017-02" db="UniProtKB">
        <authorList>
            <consortium name="WormBaseParasite"/>
        </authorList>
    </citation>
    <scope>IDENTIFICATION</scope>
</reference>
<dbReference type="Proteomes" id="UP000046393">
    <property type="component" value="Unplaced"/>
</dbReference>
<keyword evidence="18" id="KW-1185">Reference proteome</keyword>
<evidence type="ECO:0000256" key="3">
    <source>
        <dbReference type="ARBA" id="ARBA00009300"/>
    </source>
</evidence>
<dbReference type="AlphaFoldDB" id="A0A0N5AMI8"/>
<evidence type="ECO:0000256" key="15">
    <source>
        <dbReference type="ARBA" id="ARBA00049322"/>
    </source>
</evidence>
<dbReference type="InterPro" id="IPR006838">
    <property type="entry name" value="ADTRP_AIG1"/>
</dbReference>
<keyword evidence="4 17" id="KW-0812">Transmembrane</keyword>
<accession>A0A0N5AMI8</accession>
<evidence type="ECO:0000256" key="14">
    <source>
        <dbReference type="ARBA" id="ARBA00049296"/>
    </source>
</evidence>
<evidence type="ECO:0000256" key="11">
    <source>
        <dbReference type="ARBA" id="ARBA00048701"/>
    </source>
</evidence>
<feature type="transmembrane region" description="Helical" evidence="17">
    <location>
        <begin position="166"/>
        <end position="187"/>
    </location>
</feature>
<feature type="transmembrane region" description="Helical" evidence="17">
    <location>
        <begin position="226"/>
        <end position="246"/>
    </location>
</feature>
<evidence type="ECO:0000256" key="17">
    <source>
        <dbReference type="SAM" id="Phobius"/>
    </source>
</evidence>
<protein>
    <submittedName>
        <fullName evidence="19">Androgen-induced gene 1 protein-like</fullName>
    </submittedName>
</protein>
<organism evidence="18 19">
    <name type="scientific">Syphacia muris</name>
    <dbReference type="NCBI Taxonomy" id="451379"/>
    <lineage>
        <taxon>Eukaryota</taxon>
        <taxon>Metazoa</taxon>
        <taxon>Ecdysozoa</taxon>
        <taxon>Nematoda</taxon>
        <taxon>Chromadorea</taxon>
        <taxon>Rhabditida</taxon>
        <taxon>Spirurina</taxon>
        <taxon>Oxyuridomorpha</taxon>
        <taxon>Oxyuroidea</taxon>
        <taxon>Oxyuridae</taxon>
        <taxon>Syphacia</taxon>
    </lineage>
</organism>
<sequence>MGSFRVLIYGIMSSVFIYSLVYDIQMPRLGHVWWIYKLVALTYINLVLQTVYYILCFICTLMDYHMEKKDCGPHTRHPSTPSYWRNSKLHRICDFMYYTSAFPIGTATCLLFWILYSINPALVMPPLAEELIPRFLNHVTHTAPIFFIAVDTLLTCHQAPKRKTGFTVSSVLLVIYFSILYFVRWYYGYWIYPMLQMLTITQHIIFVAVSSVFFLSVYYIGDAINLLLWGKFLVFSVFNCFCTRFINHSAM</sequence>
<evidence type="ECO:0000256" key="6">
    <source>
        <dbReference type="ARBA" id="ARBA00023136"/>
    </source>
</evidence>
<comment type="catalytic activity">
    <reaction evidence="13">
        <text>9-octadecanoyloxy-octadecanoate + H2O = 9-hydroxy-octadecanoate + octadecanoate + H(+)</text>
        <dbReference type="Rhea" id="RHEA:52096"/>
        <dbReference type="ChEBI" id="CHEBI:15377"/>
        <dbReference type="ChEBI" id="CHEBI:15378"/>
        <dbReference type="ChEBI" id="CHEBI:25629"/>
        <dbReference type="ChEBI" id="CHEBI:136286"/>
        <dbReference type="ChEBI" id="CHEBI:136373"/>
    </reaction>
    <physiologicalReaction direction="left-to-right" evidence="13">
        <dbReference type="Rhea" id="RHEA:52097"/>
    </physiologicalReaction>
</comment>
<comment type="catalytic activity">
    <reaction evidence="7">
        <text>12-hexadecanoyloxy-octadecanoate + H2O = 12-hydroxyoctadecanoate + hexadecanoate + H(+)</text>
        <dbReference type="Rhea" id="RHEA:52056"/>
        <dbReference type="ChEBI" id="CHEBI:7896"/>
        <dbReference type="ChEBI" id="CHEBI:15377"/>
        <dbReference type="ChEBI" id="CHEBI:15378"/>
        <dbReference type="ChEBI" id="CHEBI:83677"/>
        <dbReference type="ChEBI" id="CHEBI:84201"/>
    </reaction>
    <physiologicalReaction direction="left-to-right" evidence="7">
        <dbReference type="Rhea" id="RHEA:52057"/>
    </physiologicalReaction>
</comment>
<evidence type="ECO:0000256" key="9">
    <source>
        <dbReference type="ARBA" id="ARBA00047863"/>
    </source>
</evidence>
<evidence type="ECO:0000313" key="19">
    <source>
        <dbReference type="WBParaSite" id="SMUV_0000579601-mRNA-1"/>
    </source>
</evidence>
<comment type="catalytic activity">
    <reaction evidence="9">
        <text>9-hexadecanoyloxy-octadecanoate + H2O = 9-hydroxy-octadecanoate + hexadecanoate + H(+)</text>
        <dbReference type="Rhea" id="RHEA:52052"/>
        <dbReference type="ChEBI" id="CHEBI:7896"/>
        <dbReference type="ChEBI" id="CHEBI:15377"/>
        <dbReference type="ChEBI" id="CHEBI:15378"/>
        <dbReference type="ChEBI" id="CHEBI:83670"/>
        <dbReference type="ChEBI" id="CHEBI:136286"/>
    </reaction>
    <physiologicalReaction direction="left-to-right" evidence="9">
        <dbReference type="Rhea" id="RHEA:52053"/>
    </physiologicalReaction>
</comment>
<comment type="catalytic activity">
    <reaction evidence="15">
        <text>13-(9Z-hexadecenoyloxy)-octadecanoate + H2O = 13-hydroxy-octadecanoate + (9Z)-hexadecenoate + H(+)</text>
        <dbReference type="Rhea" id="RHEA:52076"/>
        <dbReference type="ChEBI" id="CHEBI:15377"/>
        <dbReference type="ChEBI" id="CHEBI:15378"/>
        <dbReference type="ChEBI" id="CHEBI:32372"/>
        <dbReference type="ChEBI" id="CHEBI:136304"/>
        <dbReference type="ChEBI" id="CHEBI:136315"/>
    </reaction>
    <physiologicalReaction direction="left-to-right" evidence="15">
        <dbReference type="Rhea" id="RHEA:52077"/>
    </physiologicalReaction>
</comment>
<name>A0A0N5AMI8_9BILA</name>
<comment type="catalytic activity">
    <reaction evidence="14">
        <text>13-(9Z-octadecenoyloxy)-octadecanoate + H2O = 13-hydroxy-octadecanoate + (9Z)-octadecenoate + H(+)</text>
        <dbReference type="Rhea" id="RHEA:52064"/>
        <dbReference type="ChEBI" id="CHEBI:15377"/>
        <dbReference type="ChEBI" id="CHEBI:15378"/>
        <dbReference type="ChEBI" id="CHEBI:30823"/>
        <dbReference type="ChEBI" id="CHEBI:136303"/>
        <dbReference type="ChEBI" id="CHEBI:136304"/>
    </reaction>
    <physiologicalReaction direction="left-to-right" evidence="14">
        <dbReference type="Rhea" id="RHEA:52065"/>
    </physiologicalReaction>
</comment>
<dbReference type="PANTHER" id="PTHR10989:SF23">
    <property type="entry name" value="FAR-17A_AIG1-LIKE PROTEIN"/>
    <property type="match status" value="1"/>
</dbReference>
<comment type="catalytic activity">
    <reaction evidence="12">
        <text>9-(9Z-octadecenoyloxy)-octadecanoate + H2O = 9-hydroxy-octadecanoate + (9Z)-octadecenoate + H(+)</text>
        <dbReference type="Rhea" id="RHEA:52048"/>
        <dbReference type="ChEBI" id="CHEBI:15377"/>
        <dbReference type="ChEBI" id="CHEBI:15378"/>
        <dbReference type="ChEBI" id="CHEBI:30823"/>
        <dbReference type="ChEBI" id="CHEBI:136282"/>
        <dbReference type="ChEBI" id="CHEBI:136286"/>
    </reaction>
    <physiologicalReaction direction="left-to-right" evidence="12">
        <dbReference type="Rhea" id="RHEA:52049"/>
    </physiologicalReaction>
</comment>
<evidence type="ECO:0000256" key="13">
    <source>
        <dbReference type="ARBA" id="ARBA00049221"/>
    </source>
</evidence>
<evidence type="ECO:0000256" key="2">
    <source>
        <dbReference type="ARBA" id="ARBA00004127"/>
    </source>
</evidence>
<comment type="subcellular location">
    <subcellularLocation>
        <location evidence="2">Endomembrane system</location>
        <topology evidence="2">Multi-pass membrane protein</topology>
    </subcellularLocation>
</comment>
<keyword evidence="6 17" id="KW-0472">Membrane</keyword>
<feature type="transmembrane region" description="Helical" evidence="17">
    <location>
        <begin position="95"/>
        <end position="115"/>
    </location>
</feature>
<evidence type="ECO:0000256" key="10">
    <source>
        <dbReference type="ARBA" id="ARBA00048680"/>
    </source>
</evidence>
<evidence type="ECO:0000256" key="7">
    <source>
        <dbReference type="ARBA" id="ARBA00047368"/>
    </source>
</evidence>
<feature type="transmembrane region" description="Helical" evidence="17">
    <location>
        <begin position="34"/>
        <end position="59"/>
    </location>
</feature>
<keyword evidence="5 17" id="KW-1133">Transmembrane helix</keyword>
<evidence type="ECO:0000256" key="4">
    <source>
        <dbReference type="ARBA" id="ARBA00022692"/>
    </source>
</evidence>
<comment type="similarity">
    <text evidence="3">Belongs to the AIG1 family.</text>
</comment>
<feature type="transmembrane region" description="Helical" evidence="17">
    <location>
        <begin position="135"/>
        <end position="154"/>
    </location>
</feature>
<evidence type="ECO:0000256" key="8">
    <source>
        <dbReference type="ARBA" id="ARBA00047427"/>
    </source>
</evidence>
<evidence type="ECO:0000256" key="5">
    <source>
        <dbReference type="ARBA" id="ARBA00022989"/>
    </source>
</evidence>
<dbReference type="WBParaSite" id="SMUV_0000579601-mRNA-1">
    <property type="protein sequence ID" value="SMUV_0000579601-mRNA-1"/>
    <property type="gene ID" value="SMUV_0000579601"/>
</dbReference>
<comment type="catalytic activity">
    <reaction evidence="8">
        <text>13-octadecanoyloxy-octadecanoate + H2O = 13-hydroxy-octadecanoate + octadecanoate + H(+)</text>
        <dbReference type="Rhea" id="RHEA:52084"/>
        <dbReference type="ChEBI" id="CHEBI:15377"/>
        <dbReference type="ChEBI" id="CHEBI:15378"/>
        <dbReference type="ChEBI" id="CHEBI:25629"/>
        <dbReference type="ChEBI" id="CHEBI:136304"/>
        <dbReference type="ChEBI" id="CHEBI:136335"/>
    </reaction>
    <physiologicalReaction direction="left-to-right" evidence="8">
        <dbReference type="Rhea" id="RHEA:52085"/>
    </physiologicalReaction>
</comment>
<evidence type="ECO:0000313" key="18">
    <source>
        <dbReference type="Proteomes" id="UP000046393"/>
    </source>
</evidence>